<evidence type="ECO:0000313" key="3">
    <source>
        <dbReference type="EMBL" id="UYM17780.1"/>
    </source>
</evidence>
<proteinExistence type="predicted"/>
<feature type="chain" id="PRO_5046172430" description="PepSY domain-containing protein" evidence="2">
    <location>
        <begin position="23"/>
        <end position="143"/>
    </location>
</feature>
<dbReference type="EMBL" id="CP103300">
    <property type="protein sequence ID" value="UYM17780.1"/>
    <property type="molecule type" value="Genomic_DNA"/>
</dbReference>
<feature type="compositionally biased region" description="Basic residues" evidence="1">
    <location>
        <begin position="42"/>
        <end position="57"/>
    </location>
</feature>
<gene>
    <name evidence="3" type="ORF">NX720_07685</name>
</gene>
<feature type="region of interest" description="Disordered" evidence="1">
    <location>
        <begin position="33"/>
        <end position="57"/>
    </location>
</feature>
<evidence type="ECO:0000256" key="2">
    <source>
        <dbReference type="SAM" id="SignalP"/>
    </source>
</evidence>
<sequence>MNRKTSIAFIAAGLIASTSALAWFDEAQNSEGHEHRSEHCMKGGKHHGNKMGKRGRADHKMMERELSADQIETLTKARLIRRGNENLKLGTVTSTENGYSVTIVTQDNSLVKEQQLAKNGMPLKKFERLQRRIEARKTRENTP</sequence>
<evidence type="ECO:0000313" key="4">
    <source>
        <dbReference type="Proteomes" id="UP001163255"/>
    </source>
</evidence>
<dbReference type="Proteomes" id="UP001163255">
    <property type="component" value="Chromosome"/>
</dbReference>
<name>A0ABY6GYA6_9GAMM</name>
<feature type="signal peptide" evidence="2">
    <location>
        <begin position="1"/>
        <end position="22"/>
    </location>
</feature>
<evidence type="ECO:0000256" key="1">
    <source>
        <dbReference type="SAM" id="MobiDB-lite"/>
    </source>
</evidence>
<dbReference type="RefSeq" id="WP_262600482.1">
    <property type="nucleotide sequence ID" value="NZ_CP103300.1"/>
</dbReference>
<keyword evidence="4" id="KW-1185">Reference proteome</keyword>
<evidence type="ECO:0008006" key="5">
    <source>
        <dbReference type="Google" id="ProtNLM"/>
    </source>
</evidence>
<keyword evidence="2" id="KW-0732">Signal</keyword>
<protein>
    <recommendedName>
        <fullName evidence="5">PepSY domain-containing protein</fullName>
    </recommendedName>
</protein>
<accession>A0ABY6GYA6</accession>
<organism evidence="3 4">
    <name type="scientific">Endozoicomonas euniceicola</name>
    <dbReference type="NCBI Taxonomy" id="1234143"/>
    <lineage>
        <taxon>Bacteria</taxon>
        <taxon>Pseudomonadati</taxon>
        <taxon>Pseudomonadota</taxon>
        <taxon>Gammaproteobacteria</taxon>
        <taxon>Oceanospirillales</taxon>
        <taxon>Endozoicomonadaceae</taxon>
        <taxon>Endozoicomonas</taxon>
    </lineage>
</organism>
<reference evidence="3" key="1">
    <citation type="submission" date="2022-10" db="EMBL/GenBank/DDBJ databases">
        <title>Completed Genome Sequence of two octocoral isolated bacterium, Endozoicomonas euniceicola EF212T and Endozoicomonas gorgoniicola PS125T.</title>
        <authorList>
            <person name="Chiou Y.-J."/>
            <person name="Chen Y.-H."/>
        </authorList>
    </citation>
    <scope>NUCLEOTIDE SEQUENCE</scope>
    <source>
        <strain evidence="3">EF212</strain>
    </source>
</reference>